<dbReference type="STRING" id="597456.A0A0L7QXE3"/>
<comment type="similarity">
    <text evidence="2 12">Belongs to the UbiH/COQ6 family.</text>
</comment>
<protein>
    <recommendedName>
        <fullName evidence="12">Ubiquinone biosynthesis monooxygenase COQ6, mitochondrial</fullName>
        <ecNumber evidence="12">1.14.15.45</ecNumber>
    </recommendedName>
    <alternativeName>
        <fullName evidence="12">2-methoxy-6-polyprenolphenol 4-hydroxylase</fullName>
        <ecNumber evidence="12">1.14.15.46</ecNumber>
    </alternativeName>
</protein>
<dbReference type="EC" id="1.14.15.45" evidence="12"/>
<keyword evidence="11 12" id="KW-0472">Membrane</keyword>
<dbReference type="EMBL" id="KQ414704">
    <property type="protein sequence ID" value="KOC63288.1"/>
    <property type="molecule type" value="Genomic_DNA"/>
</dbReference>
<keyword evidence="6 12" id="KW-0274">FAD</keyword>
<evidence type="ECO:0000256" key="1">
    <source>
        <dbReference type="ARBA" id="ARBA00001974"/>
    </source>
</evidence>
<evidence type="ECO:0000256" key="3">
    <source>
        <dbReference type="ARBA" id="ARBA00022630"/>
    </source>
</evidence>
<comment type="subcellular location">
    <subcellularLocation>
        <location evidence="12">Mitochondrion inner membrane</location>
        <topology evidence="12">Peripheral membrane protein</topology>
        <orientation evidence="12">Matrix side</orientation>
    </subcellularLocation>
</comment>
<evidence type="ECO:0000313" key="15">
    <source>
        <dbReference type="Proteomes" id="UP000053825"/>
    </source>
</evidence>
<comment type="function">
    <text evidence="12">FAD-dependent monooxygenase required for two non-consecutive steps during ubiquinone biosynthesis. Required for the C5-ring hydroxylation during ubiquinone biosynthesis by catalyzing the hydroxylation of 4-hydroxy-3-(all-trans-polyprenyl)benzoic acid to 3,4-dihydroxy-5-(all-trans-polyprenyl)benzoic acid. Also acts downstream of coq4, for the C1-hydroxylation during ubiquinone biosynthesis by catalyzing the hydroxylation of 2-methoxy-6-(all-trans-polyprenyl)phenol to 2-methoxy-6-(all-trans-polyprenyl)benzene-1,4-diol. The electrons required for the hydroxylation reaction are funneled indirectly to coq6 from NADPH via a ferredoxin/ferredoxin reductase system.</text>
</comment>
<dbReference type="FunFam" id="3.30.9.10:FF:000111">
    <property type="entry name" value="Ubiquinone biosynthesis monooxygenase COQ6, mitochondrial"/>
    <property type="match status" value="1"/>
</dbReference>
<keyword evidence="8 12" id="KW-0560">Oxidoreductase</keyword>
<dbReference type="GO" id="GO:0071949">
    <property type="term" value="F:FAD binding"/>
    <property type="evidence" value="ECO:0007669"/>
    <property type="project" value="InterPro"/>
</dbReference>
<dbReference type="AlphaFoldDB" id="A0A0L7QXE3"/>
<keyword evidence="5 12" id="KW-0999">Mitochondrion inner membrane</keyword>
<gene>
    <name evidence="12" type="primary">coq6</name>
    <name evidence="14" type="ORF">WH47_04737</name>
</gene>
<evidence type="ECO:0000256" key="10">
    <source>
        <dbReference type="ARBA" id="ARBA00023128"/>
    </source>
</evidence>
<comment type="pathway">
    <text evidence="12">Cofactor biosynthesis; ubiquinone biosynthesis.</text>
</comment>
<proteinExistence type="inferred from homology"/>
<feature type="domain" description="FAD-binding" evidence="13">
    <location>
        <begin position="401"/>
        <end position="433"/>
    </location>
</feature>
<dbReference type="InterPro" id="IPR010971">
    <property type="entry name" value="UbiH/COQ6"/>
</dbReference>
<dbReference type="InterPro" id="IPR000689">
    <property type="entry name" value="UbQ_mOase_COQ6"/>
</dbReference>
<comment type="subunit">
    <text evidence="12">Component of a multi-subunit COQ enzyme complex.</text>
</comment>
<keyword evidence="4 12" id="KW-0831">Ubiquinone biosynthesis</keyword>
<dbReference type="PANTHER" id="PTHR43876">
    <property type="entry name" value="UBIQUINONE BIOSYNTHESIS MONOOXYGENASE COQ6, MITOCHONDRIAL"/>
    <property type="match status" value="1"/>
</dbReference>
<dbReference type="GO" id="GO:0031314">
    <property type="term" value="C:extrinsic component of mitochondrial inner membrane"/>
    <property type="evidence" value="ECO:0007669"/>
    <property type="project" value="UniProtKB-UniRule"/>
</dbReference>
<evidence type="ECO:0000256" key="8">
    <source>
        <dbReference type="ARBA" id="ARBA00023002"/>
    </source>
</evidence>
<keyword evidence="14" id="KW-0830">Ubiquinone</keyword>
<comment type="catalytic activity">
    <reaction evidence="12">
        <text>a 2-methoxy-6-(all-trans-polyprenyl)phenol + 2 reduced [2Fe-2S]-[ferredoxin] + O2 + 2 H(+) = a 2-methoxy-6-(all-trans-polyprenyl)benzene-1,4-diol + 2 oxidized [2Fe-2S]-[ferredoxin] + H2O</text>
        <dbReference type="Rhea" id="RHEA:81183"/>
        <dbReference type="Rhea" id="RHEA-COMP:9551"/>
        <dbReference type="Rhea" id="RHEA-COMP:10000"/>
        <dbReference type="Rhea" id="RHEA-COMP:10001"/>
        <dbReference type="Rhea" id="RHEA-COMP:10858"/>
        <dbReference type="ChEBI" id="CHEBI:15377"/>
        <dbReference type="ChEBI" id="CHEBI:15378"/>
        <dbReference type="ChEBI" id="CHEBI:15379"/>
        <dbReference type="ChEBI" id="CHEBI:33737"/>
        <dbReference type="ChEBI" id="CHEBI:33738"/>
        <dbReference type="ChEBI" id="CHEBI:62731"/>
        <dbReference type="ChEBI" id="CHEBI:84166"/>
        <dbReference type="EC" id="1.14.15.46"/>
    </reaction>
</comment>
<dbReference type="GO" id="GO:0106364">
    <property type="term" value="F:4-hydroxy-3-all-trans-polyprenylbenzoate oxygenase activity"/>
    <property type="evidence" value="ECO:0007669"/>
    <property type="project" value="UniProtKB-EC"/>
</dbReference>
<sequence>MATFVKAVTHSNVLTSISTKYKYFFLNASIRVSTRRCSTIPQNHENYDVIISGGGMIGTTLACAIANNRKLECKKILLLESGKKLEDEPREQYSNRVVALNQQTYILLSSIGAWQHIEATRYCAVRKMQVWDACSDAMIVFNKDCLTEEIAYIVENDLLLQAVNKQLAKKENVDVIYNSKVVHIKLPERSGENAEIQLQNGTTYRTKLLIGADGANSLVRQTMGTQYIKWDYNQLGVVATLKLSEPTENIVAWQRFLPTGPIALLPLTDCLSSLVWSLPTDEAKRLLKVSEEEFVDSINDALWRVYPKDGIIESGLRALEQLLEGLSLQTGVVRQLQPSVSAIVEGSRAAFPLHFGHSVCYVQTGTVLVGQVKEHNYVYSEYTLLYFYSMEHHFCTKFFRDAAHRIHPLAGQGVNLGFGDITVLVKLLAEAVVTGASLGDIMYLRKYETLRQRYNVPVMLSIDALHRLYKGTAAPVVLARSLGLQLTNAIPVIKVKHDIIKNNEVQCFTLY</sequence>
<dbReference type="HAMAP" id="MF_03193">
    <property type="entry name" value="COQ6_monooxygenase"/>
    <property type="match status" value="1"/>
</dbReference>
<evidence type="ECO:0000259" key="13">
    <source>
        <dbReference type="Pfam" id="PF01494"/>
    </source>
</evidence>
<dbReference type="GO" id="GO:0120538">
    <property type="term" value="F:2-methoxy-6-polyprenolphenol 4-hydroxylase activity"/>
    <property type="evidence" value="ECO:0007669"/>
    <property type="project" value="UniProtKB-EC"/>
</dbReference>
<dbReference type="FunFam" id="3.50.50.60:FF:000086">
    <property type="entry name" value="Ubiquinone biosynthesis monooxygenase COQ6, mitochondrial"/>
    <property type="match status" value="1"/>
</dbReference>
<comment type="cofactor">
    <cofactor evidence="1 12">
        <name>FAD</name>
        <dbReference type="ChEBI" id="CHEBI:57692"/>
    </cofactor>
</comment>
<dbReference type="NCBIfam" id="TIGR01988">
    <property type="entry name" value="Ubi-OHases"/>
    <property type="match status" value="1"/>
</dbReference>
<dbReference type="InterPro" id="IPR018168">
    <property type="entry name" value="Ubi_Hdrlase_CS"/>
</dbReference>
<accession>A0A0L7QXE3</accession>
<dbReference type="SUPFAM" id="SSF51905">
    <property type="entry name" value="FAD/NAD(P)-binding domain"/>
    <property type="match status" value="1"/>
</dbReference>
<dbReference type="Pfam" id="PF01494">
    <property type="entry name" value="FAD_binding_3"/>
    <property type="match status" value="2"/>
</dbReference>
<dbReference type="InterPro" id="IPR051205">
    <property type="entry name" value="UbiH/COQ6_monooxygenase"/>
</dbReference>
<evidence type="ECO:0000256" key="4">
    <source>
        <dbReference type="ARBA" id="ARBA00022688"/>
    </source>
</evidence>
<dbReference type="PANTHER" id="PTHR43876:SF7">
    <property type="entry name" value="UBIQUINONE BIOSYNTHESIS MONOOXYGENASE COQ6, MITOCHONDRIAL"/>
    <property type="match status" value="1"/>
</dbReference>
<organism evidence="14 15">
    <name type="scientific">Habropoda laboriosa</name>
    <dbReference type="NCBI Taxonomy" id="597456"/>
    <lineage>
        <taxon>Eukaryota</taxon>
        <taxon>Metazoa</taxon>
        <taxon>Ecdysozoa</taxon>
        <taxon>Arthropoda</taxon>
        <taxon>Hexapoda</taxon>
        <taxon>Insecta</taxon>
        <taxon>Pterygota</taxon>
        <taxon>Neoptera</taxon>
        <taxon>Endopterygota</taxon>
        <taxon>Hymenoptera</taxon>
        <taxon>Apocrita</taxon>
        <taxon>Aculeata</taxon>
        <taxon>Apoidea</taxon>
        <taxon>Anthophila</taxon>
        <taxon>Apidae</taxon>
        <taxon>Habropoda</taxon>
    </lineage>
</organism>
<evidence type="ECO:0000256" key="2">
    <source>
        <dbReference type="ARBA" id="ARBA00005349"/>
    </source>
</evidence>
<dbReference type="InterPro" id="IPR036188">
    <property type="entry name" value="FAD/NAD-bd_sf"/>
</dbReference>
<keyword evidence="9 12" id="KW-0503">Monooxygenase</keyword>
<keyword evidence="3 12" id="KW-0285">Flavoprotein</keyword>
<dbReference type="PRINTS" id="PR00420">
    <property type="entry name" value="RNGMNOXGNASE"/>
</dbReference>
<comment type="catalytic activity">
    <reaction evidence="12">
        <text>a 4-hydroxy-3-(all-trans-polyprenyl)benzoate + 2 reduced [2Fe-2S]-[ferredoxin] + O2 + 2 H(+) = a 3,4-dihydroxy-5-(all-trans-polyprenyl)benzoate + 2 oxidized [2Fe-2S]-[ferredoxin] + H2O</text>
        <dbReference type="Rhea" id="RHEA:81195"/>
        <dbReference type="Rhea" id="RHEA-COMP:9514"/>
        <dbReference type="Rhea" id="RHEA-COMP:10000"/>
        <dbReference type="Rhea" id="RHEA-COMP:10001"/>
        <dbReference type="Rhea" id="RHEA-COMP:10930"/>
        <dbReference type="ChEBI" id="CHEBI:15377"/>
        <dbReference type="ChEBI" id="CHEBI:15378"/>
        <dbReference type="ChEBI" id="CHEBI:15379"/>
        <dbReference type="ChEBI" id="CHEBI:33737"/>
        <dbReference type="ChEBI" id="CHEBI:33738"/>
        <dbReference type="ChEBI" id="CHEBI:64694"/>
        <dbReference type="ChEBI" id="CHEBI:78396"/>
        <dbReference type="EC" id="1.14.15.45"/>
    </reaction>
</comment>
<dbReference type="UniPathway" id="UPA00232"/>
<keyword evidence="10 12" id="KW-0496">Mitochondrion</keyword>
<name>A0A0L7QXE3_9HYME</name>
<evidence type="ECO:0000256" key="6">
    <source>
        <dbReference type="ARBA" id="ARBA00022827"/>
    </source>
</evidence>
<reference evidence="14 15" key="1">
    <citation type="submission" date="2015-07" db="EMBL/GenBank/DDBJ databases">
        <title>The genome of Habropoda laboriosa.</title>
        <authorList>
            <person name="Pan H."/>
            <person name="Kapheim K."/>
        </authorList>
    </citation>
    <scope>NUCLEOTIDE SEQUENCE [LARGE SCALE GENOMIC DNA]</scope>
    <source>
        <strain evidence="14">0110345459</strain>
    </source>
</reference>
<dbReference type="Gene3D" id="3.50.50.60">
    <property type="entry name" value="FAD/NAD(P)-binding domain"/>
    <property type="match status" value="2"/>
</dbReference>
<dbReference type="EC" id="1.14.15.46" evidence="12"/>
<keyword evidence="7" id="KW-0809">Transit peptide</keyword>
<feature type="domain" description="FAD-binding" evidence="13">
    <location>
        <begin position="47"/>
        <end position="298"/>
    </location>
</feature>
<dbReference type="Proteomes" id="UP000053825">
    <property type="component" value="Unassembled WGS sequence"/>
</dbReference>
<evidence type="ECO:0000256" key="11">
    <source>
        <dbReference type="ARBA" id="ARBA00023136"/>
    </source>
</evidence>
<evidence type="ECO:0000256" key="5">
    <source>
        <dbReference type="ARBA" id="ARBA00022792"/>
    </source>
</evidence>
<evidence type="ECO:0000256" key="12">
    <source>
        <dbReference type="HAMAP-Rule" id="MF_03193"/>
    </source>
</evidence>
<evidence type="ECO:0000256" key="9">
    <source>
        <dbReference type="ARBA" id="ARBA00023033"/>
    </source>
</evidence>
<dbReference type="PROSITE" id="PS01304">
    <property type="entry name" value="UBIH"/>
    <property type="match status" value="1"/>
</dbReference>
<dbReference type="InterPro" id="IPR002938">
    <property type="entry name" value="FAD-bd"/>
</dbReference>
<dbReference type="OrthoDB" id="683240at2759"/>
<keyword evidence="15" id="KW-1185">Reference proteome</keyword>
<evidence type="ECO:0000313" key="14">
    <source>
        <dbReference type="EMBL" id="KOC63288.1"/>
    </source>
</evidence>
<dbReference type="GO" id="GO:0016712">
    <property type="term" value="F:oxidoreductase activity, acting on paired donors, with incorporation or reduction of molecular oxygen, reduced flavin or flavoprotein as one donor, and incorporation of one atom of oxygen"/>
    <property type="evidence" value="ECO:0007669"/>
    <property type="project" value="UniProtKB-UniRule"/>
</dbReference>
<evidence type="ECO:0000256" key="7">
    <source>
        <dbReference type="ARBA" id="ARBA00022946"/>
    </source>
</evidence>